<keyword evidence="4" id="KW-0653">Protein transport</keyword>
<dbReference type="Proteomes" id="UP000184188">
    <property type="component" value="Unassembled WGS sequence"/>
</dbReference>
<feature type="domain" description="Sec39" evidence="7">
    <location>
        <begin position="13"/>
        <end position="799"/>
    </location>
</feature>
<dbReference type="RefSeq" id="XP_022582124.1">
    <property type="nucleotide sequence ID" value="XM_022724727.1"/>
</dbReference>
<name>A0A1L9SKM6_9EURO</name>
<dbReference type="PANTHER" id="PTHR40787:SF3">
    <property type="entry name" value="PROTEIN TRANSPORT PROTEIN SEC39"/>
    <property type="match status" value="1"/>
</dbReference>
<dbReference type="PANTHER" id="PTHR40787">
    <property type="entry name" value="SECRETED PROTEIN"/>
    <property type="match status" value="1"/>
</dbReference>
<comment type="subcellular location">
    <subcellularLocation>
        <location evidence="1">Endoplasmic reticulum</location>
    </subcellularLocation>
</comment>
<keyword evidence="2" id="KW-0813">Transport</keyword>
<keyword evidence="3" id="KW-0256">Endoplasmic reticulum</keyword>
<dbReference type="InterPro" id="IPR013244">
    <property type="entry name" value="Sec39_domain"/>
</dbReference>
<sequence>MADLRGLSKAHVILLATHICAAGNLASLPLLQARFPTTLPAERLLRIILTFLPESTAPQHYTPVVEQIVYGTQSVDAGVQVDVSPVKGLSEAAARKRVRKLRLRPLRYDDDDDDDDDEEDEGNRDNKDNDDKLLTWFLIHRANRIDSETGLQPLILDLLLPFYQRLSTIRTWLVSSLLPLLRLNYEYYPGREASLSLDVLELMDGHTAINVLLSMTGGDAHKNNTMDLVQNLRGLVGSWIYGSNRTKRRKLNEAAERNSIALVMTDEVGSQRASGWQYVNEWLLARSLVDRESVVSAFTNWQGPEDVDLGGYAEANESLSEGDRVRLRQRYAQSALASIYANPESSQSALAGSVQVLAKIAGLVGLQDSVSLSLDDQGLPLRIKFEAGPISATSRASLLQNALLVSSNPLTWPSAPAVAFLGGVLQSAQILDELGHPIPCRTAAGVCLHGHEDLQLLELKNVISSITQNTRSRRDWTKVRQQLLWLRDWQTLADQDRPAYHGLFWRVPRQTVEAEILKAMLAAKEYQLAADIYTKAHAPINLEQVETAVEDSIFEAYDNASNGNRTRGGMKRAYEILQTFEPHFPESANFKQIRTLIAATHALSFYSLTLQHGVPFQPVSIRVHADPISLIEKVLDQNPKSYTKLDDLLSIGRNLVAGLGTQRADTADQATVTAERRIIALAISAALAAHDFGTAYSYILTRMTPPSSFSPTVGDGVSDDISWRAVYQAGRYRSPPTTGPPPSLDGQITQLSQRMELLSLALVLSPSPDPLPEILGAWRRCDEELAVLRAREADEAELWDRKGDISSSSSSSVPGGFGPTDTEQDAFDTARQRARRARLRAYEGGGEAPMGLFDVARGAARAFRSNISPSTTSAVPATTTATAATADATSTADGERVRKRDMVSNMVTGGLASGIGWVLGAQPVDRSQL</sequence>
<gene>
    <name evidence="8" type="ORF">ASPZODRAFT_141199</name>
</gene>
<feature type="region of interest" description="Disordered" evidence="5">
    <location>
        <begin position="801"/>
        <end position="832"/>
    </location>
</feature>
<dbReference type="AlphaFoldDB" id="A0A1L9SKM6"/>
<evidence type="ECO:0000313" key="9">
    <source>
        <dbReference type="Proteomes" id="UP000184188"/>
    </source>
</evidence>
<evidence type="ECO:0000256" key="1">
    <source>
        <dbReference type="ARBA" id="ARBA00004240"/>
    </source>
</evidence>
<evidence type="ECO:0000256" key="5">
    <source>
        <dbReference type="SAM" id="MobiDB-lite"/>
    </source>
</evidence>
<dbReference type="GO" id="GO:0015031">
    <property type="term" value="P:protein transport"/>
    <property type="evidence" value="ECO:0007669"/>
    <property type="project" value="UniProtKB-KW"/>
</dbReference>
<evidence type="ECO:0000256" key="2">
    <source>
        <dbReference type="ARBA" id="ARBA00022448"/>
    </source>
</evidence>
<evidence type="ECO:0000313" key="8">
    <source>
        <dbReference type="EMBL" id="OJJ47614.1"/>
    </source>
</evidence>
<keyword evidence="9" id="KW-1185">Reference proteome</keyword>
<dbReference type="GO" id="GO:0006890">
    <property type="term" value="P:retrograde vesicle-mediated transport, Golgi to endoplasmic reticulum"/>
    <property type="evidence" value="ECO:0007669"/>
    <property type="project" value="InterPro"/>
</dbReference>
<dbReference type="GO" id="GO:0005783">
    <property type="term" value="C:endoplasmic reticulum"/>
    <property type="evidence" value="ECO:0007669"/>
    <property type="project" value="UniProtKB-SubCell"/>
</dbReference>
<organism evidence="8 9">
    <name type="scientific">Penicilliopsis zonata CBS 506.65</name>
    <dbReference type="NCBI Taxonomy" id="1073090"/>
    <lineage>
        <taxon>Eukaryota</taxon>
        <taxon>Fungi</taxon>
        <taxon>Dikarya</taxon>
        <taxon>Ascomycota</taxon>
        <taxon>Pezizomycotina</taxon>
        <taxon>Eurotiomycetes</taxon>
        <taxon>Eurotiomycetidae</taxon>
        <taxon>Eurotiales</taxon>
        <taxon>Aspergillaceae</taxon>
        <taxon>Penicilliopsis</taxon>
    </lineage>
</organism>
<feature type="chain" id="PRO_5012769967" description="Sec39 domain-containing protein" evidence="6">
    <location>
        <begin position="23"/>
        <end position="929"/>
    </location>
</feature>
<dbReference type="VEuPathDB" id="FungiDB:ASPZODRAFT_141199"/>
<dbReference type="STRING" id="1073090.A0A1L9SKM6"/>
<evidence type="ECO:0000259" key="7">
    <source>
        <dbReference type="Pfam" id="PF08314"/>
    </source>
</evidence>
<keyword evidence="6" id="KW-0732">Signal</keyword>
<protein>
    <recommendedName>
        <fullName evidence="7">Sec39 domain-containing protein</fullName>
    </recommendedName>
</protein>
<feature type="signal peptide" evidence="6">
    <location>
        <begin position="1"/>
        <end position="22"/>
    </location>
</feature>
<dbReference type="GeneID" id="34611192"/>
<dbReference type="OrthoDB" id="342024at2759"/>
<dbReference type="Pfam" id="PF08314">
    <property type="entry name" value="Sec39"/>
    <property type="match status" value="1"/>
</dbReference>
<evidence type="ECO:0000256" key="4">
    <source>
        <dbReference type="ARBA" id="ARBA00022927"/>
    </source>
</evidence>
<accession>A0A1L9SKM6</accession>
<evidence type="ECO:0000256" key="6">
    <source>
        <dbReference type="SAM" id="SignalP"/>
    </source>
</evidence>
<dbReference type="EMBL" id="KV878340">
    <property type="protein sequence ID" value="OJJ47614.1"/>
    <property type="molecule type" value="Genomic_DNA"/>
</dbReference>
<proteinExistence type="predicted"/>
<reference evidence="9" key="1">
    <citation type="journal article" date="2017" name="Genome Biol.">
        <title>Comparative genomics reveals high biological diversity and specific adaptations in the industrially and medically important fungal genus Aspergillus.</title>
        <authorList>
            <person name="de Vries R.P."/>
            <person name="Riley R."/>
            <person name="Wiebenga A."/>
            <person name="Aguilar-Osorio G."/>
            <person name="Amillis S."/>
            <person name="Uchima C.A."/>
            <person name="Anderluh G."/>
            <person name="Asadollahi M."/>
            <person name="Askin M."/>
            <person name="Barry K."/>
            <person name="Battaglia E."/>
            <person name="Bayram O."/>
            <person name="Benocci T."/>
            <person name="Braus-Stromeyer S.A."/>
            <person name="Caldana C."/>
            <person name="Canovas D."/>
            <person name="Cerqueira G.C."/>
            <person name="Chen F."/>
            <person name="Chen W."/>
            <person name="Choi C."/>
            <person name="Clum A."/>
            <person name="Dos Santos R.A."/>
            <person name="Damasio A.R."/>
            <person name="Diallinas G."/>
            <person name="Emri T."/>
            <person name="Fekete E."/>
            <person name="Flipphi M."/>
            <person name="Freyberg S."/>
            <person name="Gallo A."/>
            <person name="Gournas C."/>
            <person name="Habgood R."/>
            <person name="Hainaut M."/>
            <person name="Harispe M.L."/>
            <person name="Henrissat B."/>
            <person name="Hilden K.S."/>
            <person name="Hope R."/>
            <person name="Hossain A."/>
            <person name="Karabika E."/>
            <person name="Karaffa L."/>
            <person name="Karanyi Z."/>
            <person name="Krasevec N."/>
            <person name="Kuo A."/>
            <person name="Kusch H."/>
            <person name="LaButti K."/>
            <person name="Lagendijk E.L."/>
            <person name="Lapidus A."/>
            <person name="Levasseur A."/>
            <person name="Lindquist E."/>
            <person name="Lipzen A."/>
            <person name="Logrieco A.F."/>
            <person name="MacCabe A."/>
            <person name="Maekelae M.R."/>
            <person name="Malavazi I."/>
            <person name="Melin P."/>
            <person name="Meyer V."/>
            <person name="Mielnichuk N."/>
            <person name="Miskei M."/>
            <person name="Molnar A.P."/>
            <person name="Mule G."/>
            <person name="Ngan C.Y."/>
            <person name="Orejas M."/>
            <person name="Orosz E."/>
            <person name="Ouedraogo J.P."/>
            <person name="Overkamp K.M."/>
            <person name="Park H.-S."/>
            <person name="Perrone G."/>
            <person name="Piumi F."/>
            <person name="Punt P.J."/>
            <person name="Ram A.F."/>
            <person name="Ramon A."/>
            <person name="Rauscher S."/>
            <person name="Record E."/>
            <person name="Riano-Pachon D.M."/>
            <person name="Robert V."/>
            <person name="Roehrig J."/>
            <person name="Ruller R."/>
            <person name="Salamov A."/>
            <person name="Salih N.S."/>
            <person name="Samson R.A."/>
            <person name="Sandor E."/>
            <person name="Sanguinetti M."/>
            <person name="Schuetze T."/>
            <person name="Sepcic K."/>
            <person name="Shelest E."/>
            <person name="Sherlock G."/>
            <person name="Sophianopoulou V."/>
            <person name="Squina F.M."/>
            <person name="Sun H."/>
            <person name="Susca A."/>
            <person name="Todd R.B."/>
            <person name="Tsang A."/>
            <person name="Unkles S.E."/>
            <person name="van de Wiele N."/>
            <person name="van Rossen-Uffink D."/>
            <person name="Oliveira J.V."/>
            <person name="Vesth T.C."/>
            <person name="Visser J."/>
            <person name="Yu J.-H."/>
            <person name="Zhou M."/>
            <person name="Andersen M.R."/>
            <person name="Archer D.B."/>
            <person name="Baker S.E."/>
            <person name="Benoit I."/>
            <person name="Brakhage A.A."/>
            <person name="Braus G.H."/>
            <person name="Fischer R."/>
            <person name="Frisvad J.C."/>
            <person name="Goldman G.H."/>
            <person name="Houbraken J."/>
            <person name="Oakley B."/>
            <person name="Pocsi I."/>
            <person name="Scazzocchio C."/>
            <person name="Seiboth B."/>
            <person name="vanKuyk P.A."/>
            <person name="Wortman J."/>
            <person name="Dyer P.S."/>
            <person name="Grigoriev I.V."/>
        </authorList>
    </citation>
    <scope>NUCLEOTIDE SEQUENCE [LARGE SCALE GENOMIC DNA]</scope>
    <source>
        <strain evidence="9">CBS 506.65</strain>
    </source>
</reference>
<evidence type="ECO:0000256" key="3">
    <source>
        <dbReference type="ARBA" id="ARBA00022824"/>
    </source>
</evidence>